<reference evidence="3" key="1">
    <citation type="submission" date="2020-10" db="EMBL/GenBank/DDBJ databases">
        <title>High-Quality Genome Resource of Clonostachys rosea strain S41 by Oxford Nanopore Long-Read Sequencing.</title>
        <authorList>
            <person name="Wang H."/>
        </authorList>
    </citation>
    <scope>NUCLEOTIDE SEQUENCE</scope>
    <source>
        <strain evidence="3">S41</strain>
    </source>
</reference>
<feature type="compositionally biased region" description="Basic and acidic residues" evidence="2">
    <location>
        <begin position="249"/>
        <end position="259"/>
    </location>
</feature>
<feature type="compositionally biased region" description="Polar residues" evidence="2">
    <location>
        <begin position="282"/>
        <end position="301"/>
    </location>
</feature>
<evidence type="ECO:0000313" key="3">
    <source>
        <dbReference type="EMBL" id="KAF9751692.1"/>
    </source>
</evidence>
<dbReference type="AlphaFoldDB" id="A0A8H7N9J0"/>
<gene>
    <name evidence="3" type="ORF">IM811_013486</name>
</gene>
<organism evidence="3 4">
    <name type="scientific">Bionectria ochroleuca</name>
    <name type="common">Gliocladium roseum</name>
    <dbReference type="NCBI Taxonomy" id="29856"/>
    <lineage>
        <taxon>Eukaryota</taxon>
        <taxon>Fungi</taxon>
        <taxon>Dikarya</taxon>
        <taxon>Ascomycota</taxon>
        <taxon>Pezizomycotina</taxon>
        <taxon>Sordariomycetes</taxon>
        <taxon>Hypocreomycetidae</taxon>
        <taxon>Hypocreales</taxon>
        <taxon>Bionectriaceae</taxon>
        <taxon>Clonostachys</taxon>
    </lineage>
</organism>
<feature type="region of interest" description="Disordered" evidence="2">
    <location>
        <begin position="213"/>
        <end position="308"/>
    </location>
</feature>
<accession>A0A8H7N9J0</accession>
<proteinExistence type="predicted"/>
<feature type="coiled-coil region" evidence="1">
    <location>
        <begin position="184"/>
        <end position="211"/>
    </location>
</feature>
<name>A0A8H7N9J0_BIOOC</name>
<sequence length="445" mass="48797">MPDSPQGLSQSSLRIWEDPNAARMDFQLPPQNFGQRAIPISTPIIYGNGTMLSDIGEVTEAESNAGVGSRRASSRYSMQMDENETYGSVGELTAKAQQWRAKIAARERRGSNASISTITTLGPSGNQAFEEFDDSMSVGDSSFQGDDEESMASYYVEGTAPQGRRIEQRITSDPDDKYSTAYISDRAERILANAKRRLTAMEGNLTRARTSLAYSPASDIESTPSPTIGRPVSFRKDQPAPNAPHHSRIRSEDGTRDLTKPSPFPRRAASALGSSGGYRDPTNPSKRNETTPQSDGATPTISHHPRDTSLEILSEGEDILDDISETDPTMNEARGSGYLSPTLSTYSEKSLNRSASAAQMRDLHDQMQDLKGKISSLREQARVDSLKRRSLQSLRTPSPFTHARWDHGLMEPREIRALRSGEATPGRLGSTMATVPRLHSLRNTC</sequence>
<feature type="region of interest" description="Disordered" evidence="2">
    <location>
        <begin position="322"/>
        <end position="341"/>
    </location>
</feature>
<dbReference type="Proteomes" id="UP000616885">
    <property type="component" value="Unassembled WGS sequence"/>
</dbReference>
<comment type="caution">
    <text evidence="3">The sequence shown here is derived from an EMBL/GenBank/DDBJ whole genome shotgun (WGS) entry which is preliminary data.</text>
</comment>
<evidence type="ECO:0000256" key="1">
    <source>
        <dbReference type="SAM" id="Coils"/>
    </source>
</evidence>
<protein>
    <submittedName>
        <fullName evidence="3">Uncharacterized protein</fullName>
    </submittedName>
</protein>
<dbReference type="EMBL" id="JADCTT010000005">
    <property type="protein sequence ID" value="KAF9751692.1"/>
    <property type="molecule type" value="Genomic_DNA"/>
</dbReference>
<evidence type="ECO:0000313" key="4">
    <source>
        <dbReference type="Proteomes" id="UP000616885"/>
    </source>
</evidence>
<evidence type="ECO:0000256" key="2">
    <source>
        <dbReference type="SAM" id="MobiDB-lite"/>
    </source>
</evidence>
<keyword evidence="1" id="KW-0175">Coiled coil</keyword>